<protein>
    <submittedName>
        <fullName evidence="2">Uncharacterized protein</fullName>
    </submittedName>
</protein>
<dbReference type="Proteomes" id="UP000636956">
    <property type="component" value="Unassembled WGS sequence"/>
</dbReference>
<feature type="compositionally biased region" description="Basic and acidic residues" evidence="1">
    <location>
        <begin position="125"/>
        <end position="146"/>
    </location>
</feature>
<evidence type="ECO:0000313" key="3">
    <source>
        <dbReference type="Proteomes" id="UP000636956"/>
    </source>
</evidence>
<accession>A0A917PJP6</accession>
<reference evidence="2" key="2">
    <citation type="submission" date="2020-09" db="EMBL/GenBank/DDBJ databases">
        <authorList>
            <person name="Sun Q."/>
            <person name="Zhou Y."/>
        </authorList>
    </citation>
    <scope>NUCLEOTIDE SEQUENCE</scope>
    <source>
        <strain evidence="2">CGMCC 1.8984</strain>
    </source>
</reference>
<proteinExistence type="predicted"/>
<evidence type="ECO:0000256" key="1">
    <source>
        <dbReference type="SAM" id="MobiDB-lite"/>
    </source>
</evidence>
<gene>
    <name evidence="2" type="ORF">GCM10011372_19080</name>
</gene>
<keyword evidence="3" id="KW-1185">Reference proteome</keyword>
<feature type="compositionally biased region" description="Basic and acidic residues" evidence="1">
    <location>
        <begin position="71"/>
        <end position="80"/>
    </location>
</feature>
<evidence type="ECO:0000313" key="2">
    <source>
        <dbReference type="EMBL" id="GGJ80849.1"/>
    </source>
</evidence>
<reference evidence="2" key="1">
    <citation type="journal article" date="2014" name="Int. J. Syst. Evol. Microbiol.">
        <title>Complete genome sequence of Corynebacterium casei LMG S-19264T (=DSM 44701T), isolated from a smear-ripened cheese.</title>
        <authorList>
            <consortium name="US DOE Joint Genome Institute (JGI-PGF)"/>
            <person name="Walter F."/>
            <person name="Albersmeier A."/>
            <person name="Kalinowski J."/>
            <person name="Ruckert C."/>
        </authorList>
    </citation>
    <scope>NUCLEOTIDE SEQUENCE</scope>
    <source>
        <strain evidence="2">CGMCC 1.8984</strain>
    </source>
</reference>
<dbReference type="AlphaFoldDB" id="A0A917PJP6"/>
<dbReference type="EMBL" id="BMMD01000009">
    <property type="protein sequence ID" value="GGJ80849.1"/>
    <property type="molecule type" value="Genomic_DNA"/>
</dbReference>
<feature type="region of interest" description="Disordered" evidence="1">
    <location>
        <begin position="51"/>
        <end position="146"/>
    </location>
</feature>
<name>A0A917PJP6_9MICO</name>
<sequence>MRAIQLAMLKPETKKTAKIAFRHATSSRRVRGSVVWRSAMAGAVSPYCDIAASSSKSGPGSGGVGWSNRFDSNRFDHDTEGGPVLQAADAAGTVQPAARVRGIRSPGIPDRPFARHGRAASARPVRRDAASARARDYDVRVTSRAP</sequence>
<organism evidence="2 3">
    <name type="scientific">Agromyces bauzanensis</name>
    <dbReference type="NCBI Taxonomy" id="1308924"/>
    <lineage>
        <taxon>Bacteria</taxon>
        <taxon>Bacillati</taxon>
        <taxon>Actinomycetota</taxon>
        <taxon>Actinomycetes</taxon>
        <taxon>Micrococcales</taxon>
        <taxon>Microbacteriaceae</taxon>
        <taxon>Agromyces</taxon>
    </lineage>
</organism>
<comment type="caution">
    <text evidence="2">The sequence shown here is derived from an EMBL/GenBank/DDBJ whole genome shotgun (WGS) entry which is preliminary data.</text>
</comment>